<keyword evidence="4" id="KW-0410">Iron transport</keyword>
<dbReference type="InterPro" id="IPR039426">
    <property type="entry name" value="TonB-dep_rcpt-like"/>
</dbReference>
<evidence type="ECO:0000313" key="16">
    <source>
        <dbReference type="EMBL" id="ARN75502.1"/>
    </source>
</evidence>
<gene>
    <name evidence="16" type="ORF">BST96_16120</name>
</gene>
<feature type="signal peptide" evidence="13">
    <location>
        <begin position="1"/>
        <end position="45"/>
    </location>
</feature>
<evidence type="ECO:0000256" key="7">
    <source>
        <dbReference type="ARBA" id="ARBA00023065"/>
    </source>
</evidence>
<evidence type="ECO:0008006" key="18">
    <source>
        <dbReference type="Google" id="ProtNLM"/>
    </source>
</evidence>
<evidence type="ECO:0000256" key="2">
    <source>
        <dbReference type="ARBA" id="ARBA00022448"/>
    </source>
</evidence>
<evidence type="ECO:0000256" key="1">
    <source>
        <dbReference type="ARBA" id="ARBA00004571"/>
    </source>
</evidence>
<organism evidence="16 17">
    <name type="scientific">Oceanicoccus sagamiensis</name>
    <dbReference type="NCBI Taxonomy" id="716816"/>
    <lineage>
        <taxon>Bacteria</taxon>
        <taxon>Pseudomonadati</taxon>
        <taxon>Pseudomonadota</taxon>
        <taxon>Gammaproteobacteria</taxon>
        <taxon>Cellvibrionales</taxon>
        <taxon>Spongiibacteraceae</taxon>
        <taxon>Oceanicoccus</taxon>
    </lineage>
</organism>
<keyword evidence="3 11" id="KW-1134">Transmembrane beta strand</keyword>
<dbReference type="SUPFAM" id="SSF56935">
    <property type="entry name" value="Porins"/>
    <property type="match status" value="1"/>
</dbReference>
<reference evidence="16 17" key="1">
    <citation type="submission" date="2016-11" db="EMBL/GenBank/DDBJ databases">
        <title>Trade-off between light-utilization and light-protection in marine flavobacteria.</title>
        <authorList>
            <person name="Kumagai Y."/>
        </authorList>
    </citation>
    <scope>NUCLEOTIDE SEQUENCE [LARGE SCALE GENOMIC DNA]</scope>
    <source>
        <strain evidence="16 17">NBRC 107125</strain>
    </source>
</reference>
<keyword evidence="6" id="KW-0408">Iron</keyword>
<evidence type="ECO:0000256" key="11">
    <source>
        <dbReference type="PROSITE-ProRule" id="PRU01360"/>
    </source>
</evidence>
<dbReference type="OrthoDB" id="127311at2"/>
<evidence type="ECO:0000313" key="17">
    <source>
        <dbReference type="Proteomes" id="UP000193450"/>
    </source>
</evidence>
<comment type="subcellular location">
    <subcellularLocation>
        <location evidence="1 11">Cell outer membrane</location>
        <topology evidence="1 11">Multi-pass membrane protein</topology>
    </subcellularLocation>
</comment>
<evidence type="ECO:0000256" key="10">
    <source>
        <dbReference type="ARBA" id="ARBA00023237"/>
    </source>
</evidence>
<dbReference type="CDD" id="cd01347">
    <property type="entry name" value="ligand_gated_channel"/>
    <property type="match status" value="1"/>
</dbReference>
<dbReference type="InterPro" id="IPR012910">
    <property type="entry name" value="Plug_dom"/>
</dbReference>
<evidence type="ECO:0000256" key="9">
    <source>
        <dbReference type="ARBA" id="ARBA00023136"/>
    </source>
</evidence>
<dbReference type="PANTHER" id="PTHR32552">
    <property type="entry name" value="FERRICHROME IRON RECEPTOR-RELATED"/>
    <property type="match status" value="1"/>
</dbReference>
<keyword evidence="2 11" id="KW-0813">Transport</keyword>
<dbReference type="AlphaFoldDB" id="A0A1X9NGH8"/>
<dbReference type="Gene3D" id="2.40.170.20">
    <property type="entry name" value="TonB-dependent receptor, beta-barrel domain"/>
    <property type="match status" value="1"/>
</dbReference>
<keyword evidence="9 11" id="KW-0472">Membrane</keyword>
<evidence type="ECO:0000256" key="6">
    <source>
        <dbReference type="ARBA" id="ARBA00023004"/>
    </source>
</evidence>
<evidence type="ECO:0000256" key="13">
    <source>
        <dbReference type="SAM" id="SignalP"/>
    </source>
</evidence>
<name>A0A1X9NGH8_9GAMM</name>
<evidence type="ECO:0000256" key="4">
    <source>
        <dbReference type="ARBA" id="ARBA00022496"/>
    </source>
</evidence>
<keyword evidence="8 12" id="KW-0798">TonB box</keyword>
<keyword evidence="13" id="KW-0732">Signal</keyword>
<dbReference type="KEGG" id="osg:BST96_16120"/>
<comment type="similarity">
    <text evidence="11 12">Belongs to the TonB-dependent receptor family.</text>
</comment>
<keyword evidence="5 11" id="KW-0812">Transmembrane</keyword>
<dbReference type="GO" id="GO:0009279">
    <property type="term" value="C:cell outer membrane"/>
    <property type="evidence" value="ECO:0007669"/>
    <property type="project" value="UniProtKB-SubCell"/>
</dbReference>
<dbReference type="Proteomes" id="UP000193450">
    <property type="component" value="Chromosome"/>
</dbReference>
<evidence type="ECO:0000256" key="5">
    <source>
        <dbReference type="ARBA" id="ARBA00022692"/>
    </source>
</evidence>
<dbReference type="InterPro" id="IPR000531">
    <property type="entry name" value="Beta-barrel_TonB"/>
</dbReference>
<evidence type="ECO:0000256" key="12">
    <source>
        <dbReference type="RuleBase" id="RU003357"/>
    </source>
</evidence>
<evidence type="ECO:0000256" key="8">
    <source>
        <dbReference type="ARBA" id="ARBA00023077"/>
    </source>
</evidence>
<dbReference type="STRING" id="716816.BST96_16120"/>
<dbReference type="PANTHER" id="PTHR32552:SF81">
    <property type="entry name" value="TONB-DEPENDENT OUTER MEMBRANE RECEPTOR"/>
    <property type="match status" value="1"/>
</dbReference>
<evidence type="ECO:0000259" key="15">
    <source>
        <dbReference type="Pfam" id="PF07715"/>
    </source>
</evidence>
<sequence length="772" mass="83595">MRNNSESGKAATRTLSSFKPKSPLRMAILSSLLLPVAGISAMAQAQDARVLEEVQVTARQRTESLQDVPVAVTVMDESALQKTFAQNLGEMGDYAPNVTIGTVPGFNAASIAIRGVSTGDIPSTFDPAVTVAVDGFYLGHYQASLLDMFDIEQVEILRGPQGTLFGKNTIGGVINVTTKKPSGEFGVQAKARLGNEGRQDIMLAADLPIVENTLAARVSMQQFDFDGFYENTFDGSDAGGQDLFAARAKLLWTPSEEFEALLSLEYIEDDSDTPMVVNTTTEEKFFYGAYPGRGAGGPANRPLGDPFKTGLVTPDQHTDGFAESKNTDGHQEDVDGVYLTLNWDVMGGTLTSITGYRGVDSDYYNDYVGEPFAIYATIRSVYRDTYSQEIRFAGSTDNLDYVVGGYYQQNDMDYENYTSLGPDHPFAGGPTIPVGGVLTDADGSQEATAFAIFGEGSYSISEVTSITAGIRYSDEEKDFQLSPLFFPTEARVDESDSWDDITYRLGIDHQINDTTMLYASFATGFKSGGFNEQAGTLESAATAFEPEEAESFEVGMKADLLDNTLRLNVAAYAVEYTDLQVDSVVPVPGVGQESIITNAGEVTSYGLEADVMWLATDQLTIDGTLGLQDSEYDKFQCDRDGDASTNPMPTPDVDCSDFDVKRTPETTASLGATYNIPLSGLGGSLDLNTNATYTDSFYNDIINSESSKHEEVTLLNASVSYIADDEKLRVSVFGRNLTDEEYQTSGLSVANLWNFSTYGNPATYGLEVEVKF</sequence>
<dbReference type="Pfam" id="PF07715">
    <property type="entry name" value="Plug"/>
    <property type="match status" value="1"/>
</dbReference>
<feature type="domain" description="TonB-dependent receptor-like beta-barrel" evidence="14">
    <location>
        <begin position="282"/>
        <end position="737"/>
    </location>
</feature>
<feature type="chain" id="PRO_5012372265" description="TonB-dependent receptor" evidence="13">
    <location>
        <begin position="46"/>
        <end position="772"/>
    </location>
</feature>
<keyword evidence="10 11" id="KW-0998">Cell outer membrane</keyword>
<evidence type="ECO:0000259" key="14">
    <source>
        <dbReference type="Pfam" id="PF00593"/>
    </source>
</evidence>
<proteinExistence type="inferred from homology"/>
<feature type="domain" description="TonB-dependent receptor plug" evidence="15">
    <location>
        <begin position="65"/>
        <end position="173"/>
    </location>
</feature>
<evidence type="ECO:0000256" key="3">
    <source>
        <dbReference type="ARBA" id="ARBA00022452"/>
    </source>
</evidence>
<dbReference type="InterPro" id="IPR036942">
    <property type="entry name" value="Beta-barrel_TonB_sf"/>
</dbReference>
<accession>A0A1X9NGH8</accession>
<dbReference type="Pfam" id="PF00593">
    <property type="entry name" value="TonB_dep_Rec_b-barrel"/>
    <property type="match status" value="1"/>
</dbReference>
<dbReference type="PROSITE" id="PS52016">
    <property type="entry name" value="TONB_DEPENDENT_REC_3"/>
    <property type="match status" value="1"/>
</dbReference>
<dbReference type="GO" id="GO:0006826">
    <property type="term" value="P:iron ion transport"/>
    <property type="evidence" value="ECO:0007669"/>
    <property type="project" value="UniProtKB-KW"/>
</dbReference>
<dbReference type="RefSeq" id="WP_085759679.1">
    <property type="nucleotide sequence ID" value="NZ_CP019343.1"/>
</dbReference>
<protein>
    <recommendedName>
        <fullName evidence="18">TonB-dependent receptor</fullName>
    </recommendedName>
</protein>
<dbReference type="EMBL" id="CP019343">
    <property type="protein sequence ID" value="ARN75502.1"/>
    <property type="molecule type" value="Genomic_DNA"/>
</dbReference>
<keyword evidence="17" id="KW-1185">Reference proteome</keyword>
<keyword evidence="7" id="KW-0406">Ion transport</keyword>